<keyword evidence="5" id="KW-0479">Metal-binding</keyword>
<dbReference type="GO" id="GO:0003876">
    <property type="term" value="F:AMP deaminase activity"/>
    <property type="evidence" value="ECO:0007669"/>
    <property type="project" value="UniProtKB-EC"/>
</dbReference>
<dbReference type="InterPro" id="IPR006650">
    <property type="entry name" value="A/AMP_deam_AS"/>
</dbReference>
<keyword evidence="9" id="KW-1185">Reference proteome</keyword>
<evidence type="ECO:0000256" key="6">
    <source>
        <dbReference type="ARBA" id="ARBA00022801"/>
    </source>
</evidence>
<dbReference type="PANTHER" id="PTHR11359">
    <property type="entry name" value="AMP DEAMINASE"/>
    <property type="match status" value="1"/>
</dbReference>
<dbReference type="SUPFAM" id="SSF51556">
    <property type="entry name" value="Metallo-dependent hydrolases"/>
    <property type="match status" value="1"/>
</dbReference>
<dbReference type="GO" id="GO:0046033">
    <property type="term" value="P:AMP metabolic process"/>
    <property type="evidence" value="ECO:0007669"/>
    <property type="project" value="TreeGrafter"/>
</dbReference>
<name>A0A0C2CK33_9BILA</name>
<keyword evidence="6" id="KW-0378">Hydrolase</keyword>
<dbReference type="PROSITE" id="PS00485">
    <property type="entry name" value="A_DEAMINASE"/>
    <property type="match status" value="1"/>
</dbReference>
<comment type="cofactor">
    <cofactor evidence="1">
        <name>Zn(2+)</name>
        <dbReference type="ChEBI" id="CHEBI:29105"/>
    </cofactor>
</comment>
<evidence type="ECO:0000256" key="5">
    <source>
        <dbReference type="ARBA" id="ARBA00022723"/>
    </source>
</evidence>
<dbReference type="Proteomes" id="UP000054047">
    <property type="component" value="Unassembled WGS sequence"/>
</dbReference>
<proteinExistence type="inferred from homology"/>
<sequence length="147" mass="16752">MNTFSLRPHCGEAGHVNHLLTGYLLSESIAHGILLRKGLNVSLSTDDPLQFHYTKEALMEEYSIAAQVWKLSSCDMCELARNSVMQSGFEDKVKIHWLGPNYREEGVVGNDIHRTNVPDIRVSFRHEAHVDELCNLFRVQHLTHQAE</sequence>
<dbReference type="UniPathway" id="UPA00591">
    <property type="reaction ID" value="UER00663"/>
</dbReference>
<gene>
    <name evidence="8" type="ORF">ANCDUO_19782</name>
</gene>
<dbReference type="OrthoDB" id="1723809at2759"/>
<evidence type="ECO:0000313" key="8">
    <source>
        <dbReference type="EMBL" id="KIH50142.1"/>
    </source>
</evidence>
<dbReference type="Pfam" id="PF19326">
    <property type="entry name" value="AMP_deaminase"/>
    <property type="match status" value="1"/>
</dbReference>
<evidence type="ECO:0000256" key="7">
    <source>
        <dbReference type="ARBA" id="ARBA00022833"/>
    </source>
</evidence>
<dbReference type="AlphaFoldDB" id="A0A0C2CK33"/>
<keyword evidence="7" id="KW-0862">Zinc</keyword>
<accession>A0A0C2CK33</accession>
<evidence type="ECO:0000256" key="2">
    <source>
        <dbReference type="ARBA" id="ARBA00004955"/>
    </source>
</evidence>
<evidence type="ECO:0000256" key="3">
    <source>
        <dbReference type="ARBA" id="ARBA00006676"/>
    </source>
</evidence>
<comment type="similarity">
    <text evidence="3">Belongs to the metallo-dependent hydrolases superfamily. Adenosine and AMP deaminases family.</text>
</comment>
<dbReference type="GO" id="GO:0005829">
    <property type="term" value="C:cytosol"/>
    <property type="evidence" value="ECO:0007669"/>
    <property type="project" value="TreeGrafter"/>
</dbReference>
<evidence type="ECO:0000256" key="1">
    <source>
        <dbReference type="ARBA" id="ARBA00001947"/>
    </source>
</evidence>
<reference evidence="8 9" key="1">
    <citation type="submission" date="2013-12" db="EMBL/GenBank/DDBJ databases">
        <title>Draft genome of the parsitic nematode Ancylostoma duodenale.</title>
        <authorList>
            <person name="Mitreva M."/>
        </authorList>
    </citation>
    <scope>NUCLEOTIDE SEQUENCE [LARGE SCALE GENOMIC DNA]</scope>
    <source>
        <strain evidence="8 9">Zhejiang</strain>
    </source>
</reference>
<comment type="pathway">
    <text evidence="2">Purine metabolism; IMP biosynthesis via salvage pathway; IMP from AMP: step 1/1.</text>
</comment>
<dbReference type="EMBL" id="KN750646">
    <property type="protein sequence ID" value="KIH50142.1"/>
    <property type="molecule type" value="Genomic_DNA"/>
</dbReference>
<dbReference type="Gene3D" id="3.20.20.140">
    <property type="entry name" value="Metal-dependent hydrolases"/>
    <property type="match status" value="2"/>
</dbReference>
<dbReference type="InterPro" id="IPR032466">
    <property type="entry name" value="Metal_Hydrolase"/>
</dbReference>
<dbReference type="PANTHER" id="PTHR11359:SF0">
    <property type="entry name" value="AMP DEAMINASE"/>
    <property type="match status" value="1"/>
</dbReference>
<evidence type="ECO:0000313" key="9">
    <source>
        <dbReference type="Proteomes" id="UP000054047"/>
    </source>
</evidence>
<evidence type="ECO:0000256" key="4">
    <source>
        <dbReference type="ARBA" id="ARBA00012775"/>
    </source>
</evidence>
<dbReference type="InterPro" id="IPR006329">
    <property type="entry name" value="AMPD"/>
</dbReference>
<organism evidence="8 9">
    <name type="scientific">Ancylostoma duodenale</name>
    <dbReference type="NCBI Taxonomy" id="51022"/>
    <lineage>
        <taxon>Eukaryota</taxon>
        <taxon>Metazoa</taxon>
        <taxon>Ecdysozoa</taxon>
        <taxon>Nematoda</taxon>
        <taxon>Chromadorea</taxon>
        <taxon>Rhabditida</taxon>
        <taxon>Rhabditina</taxon>
        <taxon>Rhabditomorpha</taxon>
        <taxon>Strongyloidea</taxon>
        <taxon>Ancylostomatidae</taxon>
        <taxon>Ancylostomatinae</taxon>
        <taxon>Ancylostoma</taxon>
    </lineage>
</organism>
<protein>
    <recommendedName>
        <fullName evidence="4">AMP deaminase</fullName>
        <ecNumber evidence="4">3.5.4.6</ecNumber>
    </recommendedName>
</protein>
<dbReference type="EC" id="3.5.4.6" evidence="4"/>
<dbReference type="GO" id="GO:0032264">
    <property type="term" value="P:IMP salvage"/>
    <property type="evidence" value="ECO:0007669"/>
    <property type="project" value="UniProtKB-UniPathway"/>
</dbReference>
<dbReference type="GO" id="GO:0046872">
    <property type="term" value="F:metal ion binding"/>
    <property type="evidence" value="ECO:0007669"/>
    <property type="project" value="UniProtKB-KW"/>
</dbReference>